<dbReference type="InterPro" id="IPR005119">
    <property type="entry name" value="LysR_subst-bd"/>
</dbReference>
<dbReference type="PROSITE" id="PS50931">
    <property type="entry name" value="HTH_LYSR"/>
    <property type="match status" value="1"/>
</dbReference>
<accession>A0A9E5MQB5</accession>
<reference evidence="6" key="1">
    <citation type="submission" date="2020-03" db="EMBL/GenBank/DDBJ databases">
        <authorList>
            <person name="Guo F."/>
        </authorList>
    </citation>
    <scope>NUCLEOTIDE SEQUENCE</scope>
    <source>
        <strain evidence="6">JCM 30134</strain>
    </source>
</reference>
<dbReference type="SUPFAM" id="SSF46785">
    <property type="entry name" value="Winged helix' DNA-binding domain"/>
    <property type="match status" value="1"/>
</dbReference>
<name>A0A9E5MQB5_9GAMM</name>
<dbReference type="SUPFAM" id="SSF53850">
    <property type="entry name" value="Periplasmic binding protein-like II"/>
    <property type="match status" value="1"/>
</dbReference>
<dbReference type="InterPro" id="IPR036388">
    <property type="entry name" value="WH-like_DNA-bd_sf"/>
</dbReference>
<dbReference type="Gene3D" id="1.10.10.10">
    <property type="entry name" value="Winged helix-like DNA-binding domain superfamily/Winged helix DNA-binding domain"/>
    <property type="match status" value="1"/>
</dbReference>
<organism evidence="6 7">
    <name type="scientific">Pseudomaricurvus hydrocarbonicus</name>
    <dbReference type="NCBI Taxonomy" id="1470433"/>
    <lineage>
        <taxon>Bacteria</taxon>
        <taxon>Pseudomonadati</taxon>
        <taxon>Pseudomonadota</taxon>
        <taxon>Gammaproteobacteria</taxon>
        <taxon>Cellvibrionales</taxon>
        <taxon>Cellvibrionaceae</taxon>
        <taxon>Pseudomaricurvus</taxon>
    </lineage>
</organism>
<keyword evidence="2" id="KW-0805">Transcription regulation</keyword>
<keyword evidence="7" id="KW-1185">Reference proteome</keyword>
<keyword evidence="4" id="KW-0804">Transcription</keyword>
<protein>
    <submittedName>
        <fullName evidence="6">LysR family transcriptional regulator</fullName>
    </submittedName>
</protein>
<gene>
    <name evidence="6" type="ORF">G8770_23205</name>
</gene>
<evidence type="ECO:0000256" key="4">
    <source>
        <dbReference type="ARBA" id="ARBA00023163"/>
    </source>
</evidence>
<feature type="domain" description="HTH lysR-type" evidence="5">
    <location>
        <begin position="1"/>
        <end position="60"/>
    </location>
</feature>
<dbReference type="Proteomes" id="UP000787472">
    <property type="component" value="Unassembled WGS sequence"/>
</dbReference>
<evidence type="ECO:0000256" key="3">
    <source>
        <dbReference type="ARBA" id="ARBA00023125"/>
    </source>
</evidence>
<dbReference type="EMBL" id="JAAONZ010000033">
    <property type="protein sequence ID" value="NHO68471.1"/>
    <property type="molecule type" value="Genomic_DNA"/>
</dbReference>
<comment type="caution">
    <text evidence="6">The sequence shown here is derived from an EMBL/GenBank/DDBJ whole genome shotgun (WGS) entry which is preliminary data.</text>
</comment>
<dbReference type="Gene3D" id="3.40.190.290">
    <property type="match status" value="1"/>
</dbReference>
<dbReference type="InterPro" id="IPR036390">
    <property type="entry name" value="WH_DNA-bd_sf"/>
</dbReference>
<dbReference type="InterPro" id="IPR000847">
    <property type="entry name" value="LysR_HTH_N"/>
</dbReference>
<dbReference type="RefSeq" id="WP_167192438.1">
    <property type="nucleotide sequence ID" value="NZ_JAAONZ010000033.1"/>
</dbReference>
<proteinExistence type="inferred from homology"/>
<sequence length="291" mass="32663">MKYTIRHLQVFLAVAKEQSISRAATELSMSQSAASAALQEFESRYDIQLFDRAGKRLRLNSFGESIRIKAEAVMAHLREFEDELQGQEELGHLRVGASLTIGNYLAVKHLATYLQEHPGAKVEMEVGSTPEVVAKVLNFHLDIGLIEAELHHDDLLLQPWREDKMVVFCRADHPLAAKPSLTNKDLLAADWILRESDSGHRQTFDRSMQGLLPELNIVLELTHNEAIKNAVKAGLGVGCLSEIAIADEIQQGVLVPLTVKGRPMHRRFYFVTHRQASVSRAAQSWIEICKR</sequence>
<dbReference type="AlphaFoldDB" id="A0A9E5MQB5"/>
<comment type="similarity">
    <text evidence="1">Belongs to the LysR transcriptional regulatory family.</text>
</comment>
<dbReference type="PANTHER" id="PTHR30126">
    <property type="entry name" value="HTH-TYPE TRANSCRIPTIONAL REGULATOR"/>
    <property type="match status" value="1"/>
</dbReference>
<evidence type="ECO:0000256" key="1">
    <source>
        <dbReference type="ARBA" id="ARBA00009437"/>
    </source>
</evidence>
<evidence type="ECO:0000313" key="7">
    <source>
        <dbReference type="Proteomes" id="UP000787472"/>
    </source>
</evidence>
<evidence type="ECO:0000256" key="2">
    <source>
        <dbReference type="ARBA" id="ARBA00023015"/>
    </source>
</evidence>
<keyword evidence="3" id="KW-0238">DNA-binding</keyword>
<dbReference type="Pfam" id="PF03466">
    <property type="entry name" value="LysR_substrate"/>
    <property type="match status" value="1"/>
</dbReference>
<dbReference type="Pfam" id="PF00126">
    <property type="entry name" value="HTH_1"/>
    <property type="match status" value="1"/>
</dbReference>
<dbReference type="CDD" id="cd08420">
    <property type="entry name" value="PBP2_CysL_like"/>
    <property type="match status" value="1"/>
</dbReference>
<dbReference type="GO" id="GO:0000976">
    <property type="term" value="F:transcription cis-regulatory region binding"/>
    <property type="evidence" value="ECO:0007669"/>
    <property type="project" value="TreeGrafter"/>
</dbReference>
<dbReference type="PANTHER" id="PTHR30126:SF94">
    <property type="entry name" value="LYSR FAMILY TRANSCRIPTIONAL REGULATOR"/>
    <property type="match status" value="1"/>
</dbReference>
<dbReference type="GO" id="GO:0003700">
    <property type="term" value="F:DNA-binding transcription factor activity"/>
    <property type="evidence" value="ECO:0007669"/>
    <property type="project" value="InterPro"/>
</dbReference>
<evidence type="ECO:0000259" key="5">
    <source>
        <dbReference type="PROSITE" id="PS50931"/>
    </source>
</evidence>
<evidence type="ECO:0000313" key="6">
    <source>
        <dbReference type="EMBL" id="NHO68471.1"/>
    </source>
</evidence>